<sequence>MLKFAMSSAFVSAPVFAWLNYSLVRSEQKLSSGIQALSIIGFMFLLGFALLYVANTMGIFG</sequence>
<protein>
    <submittedName>
        <fullName evidence="2">Uncharacterized protein</fullName>
    </submittedName>
</protein>
<dbReference type="AlphaFoldDB" id="A0A1B8PHY9"/>
<keyword evidence="1" id="KW-0472">Membrane</keyword>
<dbReference type="Proteomes" id="UP000092671">
    <property type="component" value="Unassembled WGS sequence"/>
</dbReference>
<comment type="caution">
    <text evidence="2">The sequence shown here is derived from an EMBL/GenBank/DDBJ whole genome shotgun (WGS) entry which is preliminary data.</text>
</comment>
<keyword evidence="1" id="KW-1133">Transmembrane helix</keyword>
<evidence type="ECO:0000313" key="2">
    <source>
        <dbReference type="EMBL" id="OBX48689.1"/>
    </source>
</evidence>
<evidence type="ECO:0000313" key="3">
    <source>
        <dbReference type="Proteomes" id="UP000092671"/>
    </source>
</evidence>
<name>A0A1B8PHY9_MORNO</name>
<organism evidence="2 3">
    <name type="scientific">Moraxella nonliquefaciens</name>
    <dbReference type="NCBI Taxonomy" id="478"/>
    <lineage>
        <taxon>Bacteria</taxon>
        <taxon>Pseudomonadati</taxon>
        <taxon>Pseudomonadota</taxon>
        <taxon>Gammaproteobacteria</taxon>
        <taxon>Moraxellales</taxon>
        <taxon>Moraxellaceae</taxon>
        <taxon>Moraxella</taxon>
    </lineage>
</organism>
<accession>A0A1B8PHY9</accession>
<evidence type="ECO:0000256" key="1">
    <source>
        <dbReference type="SAM" id="Phobius"/>
    </source>
</evidence>
<proteinExistence type="predicted"/>
<keyword evidence="1" id="KW-0812">Transmembrane</keyword>
<gene>
    <name evidence="2" type="ORF">A9Z60_04690</name>
</gene>
<reference evidence="2 3" key="1">
    <citation type="submission" date="2016-06" db="EMBL/GenBank/DDBJ databases">
        <title>Draft genome of Moraxella nonliquefaciens CCUG 60284.</title>
        <authorList>
            <person name="Salva-Serra F."/>
            <person name="Engstrom-Jakobsson H."/>
            <person name="Thorell K."/>
            <person name="Gonzales-Siles L."/>
            <person name="Karlsson R."/>
            <person name="Boulund F."/>
            <person name="Engstrand L."/>
            <person name="Kristiansson E."/>
            <person name="Moore E."/>
        </authorList>
    </citation>
    <scope>NUCLEOTIDE SEQUENCE [LARGE SCALE GENOMIC DNA]</scope>
    <source>
        <strain evidence="2 3">CCUG 60284</strain>
    </source>
</reference>
<feature type="transmembrane region" description="Helical" evidence="1">
    <location>
        <begin position="33"/>
        <end position="54"/>
    </location>
</feature>
<dbReference type="EMBL" id="LZDN01000043">
    <property type="protein sequence ID" value="OBX48689.1"/>
    <property type="molecule type" value="Genomic_DNA"/>
</dbReference>